<comment type="similarity">
    <text evidence="1 9 10">Belongs to the peptidase S8 family.</text>
</comment>
<evidence type="ECO:0000313" key="15">
    <source>
        <dbReference type="Proteomes" id="UP000294746"/>
    </source>
</evidence>
<dbReference type="InterPro" id="IPR023828">
    <property type="entry name" value="Peptidase_S8_Ser-AS"/>
</dbReference>
<feature type="active site" description="Charge relay system" evidence="8 9">
    <location>
        <position position="276"/>
    </location>
</feature>
<dbReference type="SUPFAM" id="SSF52743">
    <property type="entry name" value="Subtilisin-like"/>
    <property type="match status" value="1"/>
</dbReference>
<dbReference type="InterPro" id="IPR003137">
    <property type="entry name" value="PA_domain"/>
</dbReference>
<dbReference type="PRINTS" id="PR00723">
    <property type="entry name" value="SUBTILISIN"/>
</dbReference>
<feature type="active site" description="Charge relay system" evidence="8 9">
    <location>
        <position position="202"/>
    </location>
</feature>
<dbReference type="Pfam" id="PF02225">
    <property type="entry name" value="PA"/>
    <property type="match status" value="1"/>
</dbReference>
<dbReference type="InterPro" id="IPR023827">
    <property type="entry name" value="Peptidase_S8_Asp-AS"/>
</dbReference>
<dbReference type="Gene3D" id="3.50.30.30">
    <property type="match status" value="1"/>
</dbReference>
<dbReference type="InterPro" id="IPR022398">
    <property type="entry name" value="Peptidase_S8_His-AS"/>
</dbReference>
<evidence type="ECO:0000256" key="6">
    <source>
        <dbReference type="ARBA" id="ARBA00022801"/>
    </source>
</evidence>
<evidence type="ECO:0000256" key="9">
    <source>
        <dbReference type="PROSITE-ProRule" id="PRU01240"/>
    </source>
</evidence>
<keyword evidence="3" id="KW-0964">Secreted</keyword>
<dbReference type="Proteomes" id="UP000294746">
    <property type="component" value="Unassembled WGS sequence"/>
</dbReference>
<dbReference type="SUPFAM" id="SSF52025">
    <property type="entry name" value="PA domain"/>
    <property type="match status" value="1"/>
</dbReference>
<evidence type="ECO:0000256" key="10">
    <source>
        <dbReference type="RuleBase" id="RU003355"/>
    </source>
</evidence>
<evidence type="ECO:0000256" key="4">
    <source>
        <dbReference type="ARBA" id="ARBA00022670"/>
    </source>
</evidence>
<evidence type="ECO:0000313" key="14">
    <source>
        <dbReference type="EMBL" id="TCP69788.1"/>
    </source>
</evidence>
<dbReference type="InterPro" id="IPR034213">
    <property type="entry name" value="S8_Vpr-like"/>
</dbReference>
<dbReference type="Pfam" id="PF00082">
    <property type="entry name" value="Peptidase_S8"/>
    <property type="match status" value="1"/>
</dbReference>
<evidence type="ECO:0000259" key="13">
    <source>
        <dbReference type="Pfam" id="PF05922"/>
    </source>
</evidence>
<gene>
    <name evidence="14" type="ORF">EDD57_106104</name>
</gene>
<keyword evidence="5" id="KW-0732">Signal</keyword>
<evidence type="ECO:0000259" key="12">
    <source>
        <dbReference type="Pfam" id="PF02225"/>
    </source>
</evidence>
<dbReference type="InterPro" id="IPR050131">
    <property type="entry name" value="Peptidase_S8_subtilisin-like"/>
</dbReference>
<dbReference type="InterPro" id="IPR046450">
    <property type="entry name" value="PA_dom_sf"/>
</dbReference>
<evidence type="ECO:0000256" key="3">
    <source>
        <dbReference type="ARBA" id="ARBA00022525"/>
    </source>
</evidence>
<dbReference type="CDD" id="cd07474">
    <property type="entry name" value="Peptidases_S8_subtilisin_Vpr-like"/>
    <property type="match status" value="1"/>
</dbReference>
<proteinExistence type="inferred from homology"/>
<name>A0A4R2SB39_9BACL</name>
<feature type="active site" description="Charge relay system" evidence="8 9">
    <location>
        <position position="591"/>
    </location>
</feature>
<dbReference type="InterPro" id="IPR000209">
    <property type="entry name" value="Peptidase_S8/S53_dom"/>
</dbReference>
<keyword evidence="15" id="KW-1185">Reference proteome</keyword>
<dbReference type="GO" id="GO:0006508">
    <property type="term" value="P:proteolysis"/>
    <property type="evidence" value="ECO:0007669"/>
    <property type="project" value="UniProtKB-KW"/>
</dbReference>
<dbReference type="PANTHER" id="PTHR43806:SF11">
    <property type="entry name" value="CEREVISIN-RELATED"/>
    <property type="match status" value="1"/>
</dbReference>
<keyword evidence="6 9" id="KW-0378">Hydrolase</keyword>
<evidence type="ECO:0000256" key="8">
    <source>
        <dbReference type="PIRSR" id="PIRSR615500-1"/>
    </source>
</evidence>
<comment type="caution">
    <text evidence="14">The sequence shown here is derived from an EMBL/GenBank/DDBJ whole genome shotgun (WGS) entry which is preliminary data.</text>
</comment>
<feature type="domain" description="PA" evidence="12">
    <location>
        <begin position="454"/>
        <end position="524"/>
    </location>
</feature>
<dbReference type="GO" id="GO:0004252">
    <property type="term" value="F:serine-type endopeptidase activity"/>
    <property type="evidence" value="ECO:0007669"/>
    <property type="project" value="UniProtKB-UniRule"/>
</dbReference>
<evidence type="ECO:0000256" key="5">
    <source>
        <dbReference type="ARBA" id="ARBA00022729"/>
    </source>
</evidence>
<feature type="domain" description="Peptidase S8/S53" evidence="11">
    <location>
        <begin position="193"/>
        <end position="639"/>
    </location>
</feature>
<dbReference type="Gene3D" id="2.60.40.10">
    <property type="entry name" value="Immunoglobulins"/>
    <property type="match status" value="1"/>
</dbReference>
<keyword evidence="4 9" id="KW-0645">Protease</keyword>
<protein>
    <submittedName>
        <fullName evidence="14">Peptidase inhibitor I9</fullName>
    </submittedName>
</protein>
<dbReference type="Pfam" id="PF05922">
    <property type="entry name" value="Inhibitor_I9"/>
    <property type="match status" value="1"/>
</dbReference>
<dbReference type="PROSITE" id="PS00138">
    <property type="entry name" value="SUBTILASE_SER"/>
    <property type="match status" value="1"/>
</dbReference>
<evidence type="ECO:0000256" key="1">
    <source>
        <dbReference type="ARBA" id="ARBA00011073"/>
    </source>
</evidence>
<dbReference type="InterPro" id="IPR015500">
    <property type="entry name" value="Peptidase_S8_subtilisin-rel"/>
</dbReference>
<dbReference type="AlphaFoldDB" id="A0A4R2SB39"/>
<evidence type="ECO:0000259" key="11">
    <source>
        <dbReference type="Pfam" id="PF00082"/>
    </source>
</evidence>
<reference evidence="14 15" key="1">
    <citation type="submission" date="2019-03" db="EMBL/GenBank/DDBJ databases">
        <title>Genomic Encyclopedia of Type Strains, Phase IV (KMG-IV): sequencing the most valuable type-strain genomes for metagenomic binning, comparative biology and taxonomic classification.</title>
        <authorList>
            <person name="Goeker M."/>
        </authorList>
    </citation>
    <scope>NUCLEOTIDE SEQUENCE [LARGE SCALE GENOMIC DNA]</scope>
    <source>
        <strain evidence="14 15">DSM 46831</strain>
    </source>
</reference>
<accession>A0A4R2SB39</accession>
<dbReference type="Gene3D" id="3.40.50.200">
    <property type="entry name" value="Peptidase S8/S53 domain"/>
    <property type="match status" value="1"/>
</dbReference>
<dbReference type="InterPro" id="IPR010259">
    <property type="entry name" value="S8pro/Inhibitor_I9"/>
</dbReference>
<dbReference type="PROSITE" id="PS00136">
    <property type="entry name" value="SUBTILASE_ASP"/>
    <property type="match status" value="1"/>
</dbReference>
<organism evidence="14 15">
    <name type="scientific">Baia soyae</name>
    <dbReference type="NCBI Taxonomy" id="1544746"/>
    <lineage>
        <taxon>Bacteria</taxon>
        <taxon>Bacillati</taxon>
        <taxon>Bacillota</taxon>
        <taxon>Bacilli</taxon>
        <taxon>Bacillales</taxon>
        <taxon>Thermoactinomycetaceae</taxon>
        <taxon>Baia</taxon>
    </lineage>
</organism>
<sequence length="749" mass="78523">MLVIVLYIYDLNHGSIFTPLGGQFMKRKWRIPASMLLSGALVLSSVSSVLANDPNTDAKISTPATSGYYFVELADEPVATYDGGVKGFAATQPAPDKVLNTKSSDVKNYQSYLTKKRDSVKKYIKEKTNSKVVSEFSTTFNGFSVKASSTDVKTLENAPGVKRVVQSKQYRPTMNKSLELINTLPAWKSGYKGEGVKVAVIDSGIDQNHPFFKDSSLKMPEGFPKVQADLSGIGSMDEWLKYTSNKVIVAKVYHPEAVNYQADGKGIRTPEAIGSHGSHVAGTIAGVEGYKDPSGVAKTPLSGVAPKAYLGNYNVFPCDDCNADSTFIAKAVEDAVNDGMDVANLSLGGPATTGFDLLVEVVNAASRAGMTTVISAGNNGPGAQTIGSPGIASDVITVAAVSNSHFFGKAIQATVQGQTKTLPVGSASPGGIVEKEVTASLLPVKDASNNLDLACDPLTTDLTGKIAVVKRGTCSFTQKATNAQAKGAVGVLIVNNQSGAPTSPSVETSVTVPVAMVSDMDGAWLTSGEGSVKFTPGADTEFFTPDSLQIAGFSSRGPTINYTLKPDVAAVGVNVYSSVVGGGLAAYNGTSMSAPHVTGASALLTQAHPDWTPQDIKSAFMGTAINPKSAALPVEVGAGVINVGKALNPVLMANPASLSFGKLSKTGDQVKLQVTLKNPTSKRQVYQIKGNSLVKSDKTLLTLAKGKSTTFNVTVNPKKKDDGDYQGYITIVNEKNEPIRIPFYYYVGA</sequence>
<dbReference type="PANTHER" id="PTHR43806">
    <property type="entry name" value="PEPTIDASE S8"/>
    <property type="match status" value="1"/>
</dbReference>
<dbReference type="PROSITE" id="PS51892">
    <property type="entry name" value="SUBTILASE"/>
    <property type="match status" value="1"/>
</dbReference>
<evidence type="ECO:0000256" key="7">
    <source>
        <dbReference type="ARBA" id="ARBA00022825"/>
    </source>
</evidence>
<evidence type="ECO:0000256" key="2">
    <source>
        <dbReference type="ARBA" id="ARBA00022512"/>
    </source>
</evidence>
<dbReference type="OrthoDB" id="9798386at2"/>
<dbReference type="CDD" id="cd04818">
    <property type="entry name" value="PA_subtilisin_1"/>
    <property type="match status" value="1"/>
</dbReference>
<dbReference type="PROSITE" id="PS00137">
    <property type="entry name" value="SUBTILASE_HIS"/>
    <property type="match status" value="1"/>
</dbReference>
<keyword evidence="2" id="KW-0134">Cell wall</keyword>
<feature type="domain" description="Inhibitor I9" evidence="13">
    <location>
        <begin position="101"/>
        <end position="171"/>
    </location>
</feature>
<dbReference type="InterPro" id="IPR013783">
    <property type="entry name" value="Ig-like_fold"/>
</dbReference>
<dbReference type="InterPro" id="IPR036852">
    <property type="entry name" value="Peptidase_S8/S53_dom_sf"/>
</dbReference>
<dbReference type="EMBL" id="SLXV01000006">
    <property type="protein sequence ID" value="TCP69788.1"/>
    <property type="molecule type" value="Genomic_DNA"/>
</dbReference>
<keyword evidence="7 9" id="KW-0720">Serine protease</keyword>